<dbReference type="SUPFAM" id="SSF56731">
    <property type="entry name" value="DNA primase core"/>
    <property type="match status" value="1"/>
</dbReference>
<keyword evidence="9" id="KW-0460">Magnesium</keyword>
<evidence type="ECO:0000256" key="9">
    <source>
        <dbReference type="ARBA" id="ARBA00022842"/>
    </source>
</evidence>
<dbReference type="InterPro" id="IPR006295">
    <property type="entry name" value="DNA_primase_DnaG"/>
</dbReference>
<keyword evidence="2 12" id="KW-0639">Primosome</keyword>
<comment type="cofactor">
    <cofactor evidence="12 13 14">
        <name>Zn(2+)</name>
        <dbReference type="ChEBI" id="CHEBI:29105"/>
    </cofactor>
    <text evidence="12 13 14">Binds 1 zinc ion per monomer.</text>
</comment>
<dbReference type="FunFam" id="3.40.1360.10:FF:000002">
    <property type="entry name" value="DNA primase"/>
    <property type="match status" value="1"/>
</dbReference>
<dbReference type="GO" id="GO:1990077">
    <property type="term" value="C:primosome complex"/>
    <property type="evidence" value="ECO:0007669"/>
    <property type="project" value="UniProtKB-KW"/>
</dbReference>
<evidence type="ECO:0000259" key="15">
    <source>
        <dbReference type="PROSITE" id="PS50880"/>
    </source>
</evidence>
<dbReference type="GO" id="GO:0003899">
    <property type="term" value="F:DNA-directed RNA polymerase activity"/>
    <property type="evidence" value="ECO:0007669"/>
    <property type="project" value="UniProtKB-UniRule"/>
</dbReference>
<gene>
    <name evidence="12 16" type="primary">dnaG</name>
    <name evidence="16" type="ORF">ENS64_02365</name>
</gene>
<dbReference type="EC" id="2.7.7.101" evidence="12"/>
<comment type="domain">
    <text evidence="12">Contains an N-terminal zinc-binding domain, a central core domain that contains the primase activity, and a C-terminal DnaB-binding domain.</text>
</comment>
<dbReference type="Pfam" id="PF08275">
    <property type="entry name" value="DNAG_N"/>
    <property type="match status" value="1"/>
</dbReference>
<keyword evidence="6 12" id="KW-0479">Metal-binding</keyword>
<dbReference type="AlphaFoldDB" id="A0A7C4LIR4"/>
<evidence type="ECO:0000256" key="12">
    <source>
        <dbReference type="HAMAP-Rule" id="MF_00974"/>
    </source>
</evidence>
<reference evidence="16" key="1">
    <citation type="journal article" date="2020" name="mSystems">
        <title>Genome- and Community-Level Interaction Insights into Carbon Utilization and Element Cycling Functions of Hydrothermarchaeota in Hydrothermal Sediment.</title>
        <authorList>
            <person name="Zhou Z."/>
            <person name="Liu Y."/>
            <person name="Xu W."/>
            <person name="Pan J."/>
            <person name="Luo Z.H."/>
            <person name="Li M."/>
        </authorList>
    </citation>
    <scope>NUCLEOTIDE SEQUENCE [LARGE SCALE GENOMIC DNA]</scope>
    <source>
        <strain evidence="16">SpSt-508</strain>
    </source>
</reference>
<keyword evidence="3 12" id="KW-0808">Transferase</keyword>
<dbReference type="InterPro" id="IPR006171">
    <property type="entry name" value="TOPRIM_dom"/>
</dbReference>
<dbReference type="Gene3D" id="3.90.980.10">
    <property type="entry name" value="DNA primase, catalytic core, N-terminal domain"/>
    <property type="match status" value="1"/>
</dbReference>
<comment type="caution">
    <text evidence="16">The sequence shown here is derived from an EMBL/GenBank/DDBJ whole genome shotgun (WGS) entry which is preliminary data.</text>
</comment>
<dbReference type="GO" id="GO:0008270">
    <property type="term" value="F:zinc ion binding"/>
    <property type="evidence" value="ECO:0007669"/>
    <property type="project" value="UniProtKB-UniRule"/>
</dbReference>
<evidence type="ECO:0000256" key="3">
    <source>
        <dbReference type="ARBA" id="ARBA00022679"/>
    </source>
</evidence>
<keyword evidence="4 12" id="KW-0548">Nucleotidyltransferase</keyword>
<evidence type="ECO:0000256" key="13">
    <source>
        <dbReference type="PIRNR" id="PIRNR002811"/>
    </source>
</evidence>
<dbReference type="SUPFAM" id="SSF57783">
    <property type="entry name" value="Zinc beta-ribbon"/>
    <property type="match status" value="1"/>
</dbReference>
<dbReference type="Gene3D" id="3.40.1360.10">
    <property type="match status" value="1"/>
</dbReference>
<evidence type="ECO:0000256" key="5">
    <source>
        <dbReference type="ARBA" id="ARBA00022705"/>
    </source>
</evidence>
<evidence type="ECO:0000256" key="14">
    <source>
        <dbReference type="PIRSR" id="PIRSR002811-1"/>
    </source>
</evidence>
<dbReference type="InterPro" id="IPR037068">
    <property type="entry name" value="DNA_primase_core_N_sf"/>
</dbReference>
<organism evidence="16">
    <name type="scientific">Schlesneria paludicola</name>
    <dbReference type="NCBI Taxonomy" id="360056"/>
    <lineage>
        <taxon>Bacteria</taxon>
        <taxon>Pseudomonadati</taxon>
        <taxon>Planctomycetota</taxon>
        <taxon>Planctomycetia</taxon>
        <taxon>Planctomycetales</taxon>
        <taxon>Planctomycetaceae</taxon>
        <taxon>Schlesneria</taxon>
    </lineage>
</organism>
<feature type="domain" description="Toprim" evidence="15">
    <location>
        <begin position="266"/>
        <end position="347"/>
    </location>
</feature>
<evidence type="ECO:0000256" key="11">
    <source>
        <dbReference type="ARBA" id="ARBA00023163"/>
    </source>
</evidence>
<dbReference type="InterPro" id="IPR030846">
    <property type="entry name" value="DnaG_bac"/>
</dbReference>
<dbReference type="PANTHER" id="PTHR30313:SF2">
    <property type="entry name" value="DNA PRIMASE"/>
    <property type="match status" value="1"/>
</dbReference>
<dbReference type="EMBL" id="DSVQ01000006">
    <property type="protein sequence ID" value="HGT38102.1"/>
    <property type="molecule type" value="Genomic_DNA"/>
</dbReference>
<dbReference type="GO" id="GO:0000428">
    <property type="term" value="C:DNA-directed RNA polymerase complex"/>
    <property type="evidence" value="ECO:0007669"/>
    <property type="project" value="UniProtKB-KW"/>
</dbReference>
<dbReference type="GO" id="GO:0003677">
    <property type="term" value="F:DNA binding"/>
    <property type="evidence" value="ECO:0007669"/>
    <property type="project" value="UniProtKB-KW"/>
</dbReference>
<comment type="subunit">
    <text evidence="12">Monomer. Interacts with DnaB.</text>
</comment>
<evidence type="ECO:0000256" key="6">
    <source>
        <dbReference type="ARBA" id="ARBA00022723"/>
    </source>
</evidence>
<keyword evidence="11 12" id="KW-0804">Transcription</keyword>
<proteinExistence type="inferred from homology"/>
<dbReference type="PROSITE" id="PS50880">
    <property type="entry name" value="TOPRIM"/>
    <property type="match status" value="1"/>
</dbReference>
<comment type="catalytic activity">
    <reaction evidence="12">
        <text>ssDNA + n NTP = ssDNA/pppN(pN)n-1 hybrid + (n-1) diphosphate.</text>
        <dbReference type="EC" id="2.7.7.101"/>
    </reaction>
</comment>
<dbReference type="NCBIfam" id="TIGR01391">
    <property type="entry name" value="dnaG"/>
    <property type="match status" value="1"/>
</dbReference>
<name>A0A7C4LIR4_9PLAN</name>
<sequence length="638" mass="70677">MSGLTAADIKELVRSRTDIVQLIGESLTLHPERGGRSFKGLCPFHPDHNPSLTVNPERQTYKCWSCGEGGDCFSFVMKYEGVGFREALEQLARRAGVELPRLAAPRAEGSISKQQLFDALAWAEQECHRFLLQGAAAQQAREYLRSRHVREDTIVRFRLGYHPDDWNWLLERGRGKFAVDVLQAAGLVESRDGGVGYRDKFLFVDRVLFPIRDERGRCVAFGGRMLPDAKLQKAGKYLNSDDGPVFHKSRLLYGLDQARDGIRHTGTAVVMEGYVDCIKAHQAGVVNAVATLGTALTETQVALLKRFAQRVVLVYDGDRAGQSAAARAIEKFLAQDVDIRILTLPDELDPDEFLETHGVLELERLIDTAPEAWEFQYRQSVGTHGVGTIAGRLRVLEDMLKLLTVAAGLAGSVKENLLLSQLSDRLRIGEADVRRRLRELRAQTGASAANRKVAAGEFRGGEGDAARQAAVVSLQQHPTKDDLLECELVQALFTAPSMIGVVRQVIGLDDLRNALLRELVAVCFDLADQGEAPALERVLAAVECPHLKRLAVWLDEDAAQRRLAEKLTNAPSVGGAGLLQEILERLSWRRLEESHETRKGRLAGKPEMPKSLDADMRELLKQAASYHRQRAARKLPSS</sequence>
<dbReference type="InterPro" id="IPR050219">
    <property type="entry name" value="DnaG_primase"/>
</dbReference>
<dbReference type="Pfam" id="PF01807">
    <property type="entry name" value="Zn_ribbon_DnaG"/>
    <property type="match status" value="1"/>
</dbReference>
<keyword evidence="8 12" id="KW-0862">Zinc</keyword>
<feature type="zinc finger region" description="CHC2-type" evidence="12 14">
    <location>
        <begin position="42"/>
        <end position="66"/>
    </location>
</feature>
<keyword evidence="5 12" id="KW-0235">DNA replication</keyword>
<evidence type="ECO:0000313" key="16">
    <source>
        <dbReference type="EMBL" id="HGT38102.1"/>
    </source>
</evidence>
<dbReference type="SMART" id="SM00493">
    <property type="entry name" value="TOPRIM"/>
    <property type="match status" value="1"/>
</dbReference>
<protein>
    <recommendedName>
        <fullName evidence="12 13">DNA primase</fullName>
        <ecNumber evidence="12">2.7.7.101</ecNumber>
    </recommendedName>
</protein>
<evidence type="ECO:0000256" key="8">
    <source>
        <dbReference type="ARBA" id="ARBA00022833"/>
    </source>
</evidence>
<dbReference type="Gene3D" id="3.90.580.10">
    <property type="entry name" value="Zinc finger, CHC2-type domain"/>
    <property type="match status" value="1"/>
</dbReference>
<dbReference type="PIRSF" id="PIRSF002811">
    <property type="entry name" value="DnaG"/>
    <property type="match status" value="1"/>
</dbReference>
<dbReference type="GO" id="GO:0006269">
    <property type="term" value="P:DNA replication, synthesis of primer"/>
    <property type="evidence" value="ECO:0007669"/>
    <property type="project" value="UniProtKB-UniRule"/>
</dbReference>
<comment type="function">
    <text evidence="12 13">RNA polymerase that catalyzes the synthesis of short RNA molecules used as primers for DNA polymerase during DNA replication.</text>
</comment>
<evidence type="ECO:0000256" key="7">
    <source>
        <dbReference type="ARBA" id="ARBA00022771"/>
    </source>
</evidence>
<evidence type="ECO:0000256" key="2">
    <source>
        <dbReference type="ARBA" id="ARBA00022515"/>
    </source>
</evidence>
<evidence type="ECO:0000256" key="4">
    <source>
        <dbReference type="ARBA" id="ARBA00022695"/>
    </source>
</evidence>
<accession>A0A7C4LIR4</accession>
<keyword evidence="10 12" id="KW-0238">DNA-binding</keyword>
<evidence type="ECO:0000256" key="10">
    <source>
        <dbReference type="ARBA" id="ARBA00023125"/>
    </source>
</evidence>
<dbReference type="InterPro" id="IPR036977">
    <property type="entry name" value="DNA_primase_Znf_CHC2"/>
</dbReference>
<dbReference type="InterPro" id="IPR002694">
    <property type="entry name" value="Znf_CHC2"/>
</dbReference>
<dbReference type="InterPro" id="IPR034151">
    <property type="entry name" value="TOPRIM_DnaG_bac"/>
</dbReference>
<comment type="similarity">
    <text evidence="12 13">Belongs to the DnaG primase family.</text>
</comment>
<keyword evidence="1 12" id="KW-0240">DNA-directed RNA polymerase</keyword>
<dbReference type="CDD" id="cd03364">
    <property type="entry name" value="TOPRIM_DnaG_primases"/>
    <property type="match status" value="1"/>
</dbReference>
<evidence type="ECO:0000256" key="1">
    <source>
        <dbReference type="ARBA" id="ARBA00022478"/>
    </source>
</evidence>
<dbReference type="HAMAP" id="MF_00974">
    <property type="entry name" value="DNA_primase_DnaG"/>
    <property type="match status" value="1"/>
</dbReference>
<dbReference type="InterPro" id="IPR013264">
    <property type="entry name" value="DNAG_N"/>
</dbReference>
<keyword evidence="7 12" id="KW-0863">Zinc-finger</keyword>
<dbReference type="SMART" id="SM00400">
    <property type="entry name" value="ZnF_CHCC"/>
    <property type="match status" value="1"/>
</dbReference>
<dbReference type="Pfam" id="PF13155">
    <property type="entry name" value="Toprim_2"/>
    <property type="match status" value="1"/>
</dbReference>
<dbReference type="PANTHER" id="PTHR30313">
    <property type="entry name" value="DNA PRIMASE"/>
    <property type="match status" value="1"/>
</dbReference>
<dbReference type="GO" id="GO:0005737">
    <property type="term" value="C:cytoplasm"/>
    <property type="evidence" value="ECO:0007669"/>
    <property type="project" value="TreeGrafter"/>
</dbReference>